<keyword evidence="2" id="KW-1185">Reference proteome</keyword>
<reference evidence="1 2" key="1">
    <citation type="submission" date="2024-01" db="EMBL/GenBank/DDBJ databases">
        <title>The genomes of 5 underutilized Papilionoideae crops provide insights into root nodulation and disease resistanc.</title>
        <authorList>
            <person name="Jiang F."/>
        </authorList>
    </citation>
    <scope>NUCLEOTIDE SEQUENCE [LARGE SCALE GENOMIC DNA]</scope>
    <source>
        <strain evidence="1">JINMINGXINNONG_FW02</strain>
        <tissue evidence="1">Leaves</tissue>
    </source>
</reference>
<dbReference type="AlphaFoldDB" id="A0AAN9R3F2"/>
<accession>A0AAN9R3F2</accession>
<comment type="caution">
    <text evidence="1">The sequence shown here is derived from an EMBL/GenBank/DDBJ whole genome shotgun (WGS) entry which is preliminary data.</text>
</comment>
<name>A0AAN9R3F2_PHACN</name>
<evidence type="ECO:0000313" key="1">
    <source>
        <dbReference type="EMBL" id="KAK7357366.1"/>
    </source>
</evidence>
<sequence>MSKTKPAFHNLKETCELLNHNRSSNRYGFVNTIMSINWRLRISNVIRIRDSQLPYAARVAFTASELNSLLLRQDHNSLVPRAFTASDRLIVRTLFLTFEARSQLLAPLALHLPSVIIVGSQFHTSEGRSQLARASMSAIVEIDQENPVG</sequence>
<evidence type="ECO:0000313" key="2">
    <source>
        <dbReference type="Proteomes" id="UP001374584"/>
    </source>
</evidence>
<organism evidence="1 2">
    <name type="scientific">Phaseolus coccineus</name>
    <name type="common">Scarlet runner bean</name>
    <name type="synonym">Phaseolus multiflorus</name>
    <dbReference type="NCBI Taxonomy" id="3886"/>
    <lineage>
        <taxon>Eukaryota</taxon>
        <taxon>Viridiplantae</taxon>
        <taxon>Streptophyta</taxon>
        <taxon>Embryophyta</taxon>
        <taxon>Tracheophyta</taxon>
        <taxon>Spermatophyta</taxon>
        <taxon>Magnoliopsida</taxon>
        <taxon>eudicotyledons</taxon>
        <taxon>Gunneridae</taxon>
        <taxon>Pentapetalae</taxon>
        <taxon>rosids</taxon>
        <taxon>fabids</taxon>
        <taxon>Fabales</taxon>
        <taxon>Fabaceae</taxon>
        <taxon>Papilionoideae</taxon>
        <taxon>50 kb inversion clade</taxon>
        <taxon>NPAAA clade</taxon>
        <taxon>indigoferoid/millettioid clade</taxon>
        <taxon>Phaseoleae</taxon>
        <taxon>Phaseolus</taxon>
    </lineage>
</organism>
<protein>
    <submittedName>
        <fullName evidence="1">Uncharacterized protein</fullName>
    </submittedName>
</protein>
<dbReference type="EMBL" id="JAYMYR010000006">
    <property type="protein sequence ID" value="KAK7357366.1"/>
    <property type="molecule type" value="Genomic_DNA"/>
</dbReference>
<dbReference type="Proteomes" id="UP001374584">
    <property type="component" value="Unassembled WGS sequence"/>
</dbReference>
<gene>
    <name evidence="1" type="ORF">VNO80_16651</name>
</gene>
<proteinExistence type="predicted"/>